<feature type="region of interest" description="Disordered" evidence="4">
    <location>
        <begin position="23"/>
        <end position="67"/>
    </location>
</feature>
<keyword evidence="1 3" id="KW-0697">Rotamase</keyword>
<dbReference type="Pfam" id="PF00160">
    <property type="entry name" value="Pro_isomerase"/>
    <property type="match status" value="1"/>
</dbReference>
<dbReference type="CDD" id="cd00317">
    <property type="entry name" value="cyclophilin"/>
    <property type="match status" value="1"/>
</dbReference>
<dbReference type="PRINTS" id="PR00153">
    <property type="entry name" value="CSAPPISMRASE"/>
</dbReference>
<reference evidence="6 7" key="1">
    <citation type="journal article" date="2016" name="Nat. Commun.">
        <title>Thousands of microbial genomes shed light on interconnected biogeochemical processes in an aquifer system.</title>
        <authorList>
            <person name="Anantharaman K."/>
            <person name="Brown C.T."/>
            <person name="Hug L.A."/>
            <person name="Sharon I."/>
            <person name="Castelle C.J."/>
            <person name="Probst A.J."/>
            <person name="Thomas B.C."/>
            <person name="Singh A."/>
            <person name="Wilkins M.J."/>
            <person name="Karaoz U."/>
            <person name="Brodie E.L."/>
            <person name="Williams K.H."/>
            <person name="Hubbard S.S."/>
            <person name="Banfield J.F."/>
        </authorList>
    </citation>
    <scope>NUCLEOTIDE SEQUENCE [LARGE SCALE GENOMIC DNA]</scope>
</reference>
<feature type="chain" id="PRO_5009363860" description="Peptidyl-prolyl cis-trans isomerase" evidence="3">
    <location>
        <begin position="22"/>
        <end position="230"/>
    </location>
</feature>
<comment type="function">
    <text evidence="3">PPIases accelerate the folding of proteins. It catalyzes the cis-trans isomerization of proline imidic peptide bonds in oligopeptides.</text>
</comment>
<feature type="compositionally biased region" description="Polar residues" evidence="4">
    <location>
        <begin position="37"/>
        <end position="61"/>
    </location>
</feature>
<organism evidence="6 7">
    <name type="scientific">Candidatus Buchananbacteria bacterium RIFCSPHIGHO2_02_FULL_56_16</name>
    <dbReference type="NCBI Taxonomy" id="1797542"/>
    <lineage>
        <taxon>Bacteria</taxon>
        <taxon>Candidatus Buchananiibacteriota</taxon>
    </lineage>
</organism>
<dbReference type="EMBL" id="MHIL01000026">
    <property type="protein sequence ID" value="OGY50969.1"/>
    <property type="molecule type" value="Genomic_DNA"/>
</dbReference>
<dbReference type="GO" id="GO:0003755">
    <property type="term" value="F:peptidyl-prolyl cis-trans isomerase activity"/>
    <property type="evidence" value="ECO:0007669"/>
    <property type="project" value="UniProtKB-UniRule"/>
</dbReference>
<proteinExistence type="inferred from homology"/>
<evidence type="ECO:0000313" key="6">
    <source>
        <dbReference type="EMBL" id="OGY50969.1"/>
    </source>
</evidence>
<dbReference type="InterPro" id="IPR020892">
    <property type="entry name" value="Cyclophilin-type_PPIase_CS"/>
</dbReference>
<dbReference type="InterPro" id="IPR002130">
    <property type="entry name" value="Cyclophilin-type_PPIase_dom"/>
</dbReference>
<evidence type="ECO:0000256" key="3">
    <source>
        <dbReference type="RuleBase" id="RU363019"/>
    </source>
</evidence>
<feature type="signal peptide" evidence="3">
    <location>
        <begin position="1"/>
        <end position="21"/>
    </location>
</feature>
<keyword evidence="3" id="KW-0732">Signal</keyword>
<comment type="caution">
    <text evidence="6">The sequence shown here is derived from an EMBL/GenBank/DDBJ whole genome shotgun (WGS) entry which is preliminary data.</text>
</comment>
<evidence type="ECO:0000313" key="7">
    <source>
        <dbReference type="Proteomes" id="UP000177310"/>
    </source>
</evidence>
<feature type="domain" description="PPIase cyclophilin-type" evidence="5">
    <location>
        <begin position="71"/>
        <end position="229"/>
    </location>
</feature>
<evidence type="ECO:0000256" key="2">
    <source>
        <dbReference type="ARBA" id="ARBA00023235"/>
    </source>
</evidence>
<keyword evidence="2 3" id="KW-0413">Isomerase</keyword>
<dbReference type="EC" id="5.2.1.8" evidence="3"/>
<sequence length="230" mass="24990">MKYLLTTTLLLALLLTGCQQNTVSKPAQPTPPPAATSQDNYQTSQNINARSQPTTMNTNYQPTPPTVEKPAFTQATITTSAGAITLELFASDAPATVNNFITLAQSGFYNGTKFHRVMQDFMIQAGDPLSKDNRLKARWGTGGPGYEFADEINRHKLVRGSLAMANAGPDTNGSQFFIVTKESTPWLDGKHTNFGRVTAGMDVVLAIEASPTDAQDRPIKDIIIEKIELK</sequence>
<dbReference type="PROSITE" id="PS51257">
    <property type="entry name" value="PROKAR_LIPOPROTEIN"/>
    <property type="match status" value="1"/>
</dbReference>
<dbReference type="InterPro" id="IPR029000">
    <property type="entry name" value="Cyclophilin-like_dom_sf"/>
</dbReference>
<dbReference type="STRING" id="1797542.A3J59_00535"/>
<dbReference type="PROSITE" id="PS00170">
    <property type="entry name" value="CSA_PPIASE_1"/>
    <property type="match status" value="1"/>
</dbReference>
<dbReference type="GO" id="GO:0006457">
    <property type="term" value="P:protein folding"/>
    <property type="evidence" value="ECO:0007669"/>
    <property type="project" value="InterPro"/>
</dbReference>
<gene>
    <name evidence="6" type="ORF">A3J59_00535</name>
</gene>
<comment type="similarity">
    <text evidence="3">Belongs to the cyclophilin-type PPIase family.</text>
</comment>
<evidence type="ECO:0000256" key="1">
    <source>
        <dbReference type="ARBA" id="ARBA00023110"/>
    </source>
</evidence>
<comment type="catalytic activity">
    <reaction evidence="3">
        <text>[protein]-peptidylproline (omega=180) = [protein]-peptidylproline (omega=0)</text>
        <dbReference type="Rhea" id="RHEA:16237"/>
        <dbReference type="Rhea" id="RHEA-COMP:10747"/>
        <dbReference type="Rhea" id="RHEA-COMP:10748"/>
        <dbReference type="ChEBI" id="CHEBI:83833"/>
        <dbReference type="ChEBI" id="CHEBI:83834"/>
        <dbReference type="EC" id="5.2.1.8"/>
    </reaction>
</comment>
<evidence type="ECO:0000256" key="4">
    <source>
        <dbReference type="SAM" id="MobiDB-lite"/>
    </source>
</evidence>
<evidence type="ECO:0000259" key="5">
    <source>
        <dbReference type="PROSITE" id="PS50072"/>
    </source>
</evidence>
<dbReference type="AlphaFoldDB" id="A0A1G1YFA5"/>
<dbReference type="Proteomes" id="UP000177310">
    <property type="component" value="Unassembled WGS sequence"/>
</dbReference>
<dbReference type="PANTHER" id="PTHR45625">
    <property type="entry name" value="PEPTIDYL-PROLYL CIS-TRANS ISOMERASE-RELATED"/>
    <property type="match status" value="1"/>
</dbReference>
<dbReference type="InterPro" id="IPR044666">
    <property type="entry name" value="Cyclophilin_A-like"/>
</dbReference>
<dbReference type="PROSITE" id="PS50072">
    <property type="entry name" value="CSA_PPIASE_2"/>
    <property type="match status" value="1"/>
</dbReference>
<dbReference type="SUPFAM" id="SSF50891">
    <property type="entry name" value="Cyclophilin-like"/>
    <property type="match status" value="1"/>
</dbReference>
<name>A0A1G1YFA5_9BACT</name>
<dbReference type="Gene3D" id="2.40.100.10">
    <property type="entry name" value="Cyclophilin-like"/>
    <property type="match status" value="1"/>
</dbReference>
<accession>A0A1G1YFA5</accession>
<dbReference type="PANTHER" id="PTHR45625:SF4">
    <property type="entry name" value="PEPTIDYLPROLYL ISOMERASE DOMAIN AND WD REPEAT-CONTAINING PROTEIN 1"/>
    <property type="match status" value="1"/>
</dbReference>
<protein>
    <recommendedName>
        <fullName evidence="3">Peptidyl-prolyl cis-trans isomerase</fullName>
        <shortName evidence="3">PPIase</shortName>
        <ecNumber evidence="3">5.2.1.8</ecNumber>
    </recommendedName>
</protein>